<organism evidence="2 3">
    <name type="scientific">Staphylotrichum longicolle</name>
    <dbReference type="NCBI Taxonomy" id="669026"/>
    <lineage>
        <taxon>Eukaryota</taxon>
        <taxon>Fungi</taxon>
        <taxon>Dikarya</taxon>
        <taxon>Ascomycota</taxon>
        <taxon>Pezizomycotina</taxon>
        <taxon>Sordariomycetes</taxon>
        <taxon>Sordariomycetidae</taxon>
        <taxon>Sordariales</taxon>
        <taxon>Chaetomiaceae</taxon>
        <taxon>Staphylotrichum</taxon>
    </lineage>
</organism>
<comment type="caution">
    <text evidence="2">The sequence shown here is derived from an EMBL/GenBank/DDBJ whole genome shotgun (WGS) entry which is preliminary data.</text>
</comment>
<dbReference type="Proteomes" id="UP001197093">
    <property type="component" value="Unassembled WGS sequence"/>
</dbReference>
<dbReference type="SUPFAM" id="SSF75011">
    <property type="entry name" value="3-carboxy-cis,cis-mucoante lactonizing enzyme"/>
    <property type="match status" value="1"/>
</dbReference>
<sequence>MAPQPLVCEPLGGRNDVTLETSSAPETQLEKEILIGLLDLAYQSSPTCSSFDGGAGSIALNSKGQPATPDALVSQSALTIAGNTIFAVNAGSNTLTMLSISPSDPTKLTPVGQPVSIPGEFANTVAASPKHNIVCAGTSGALAGVACSRFSDRGGLGPMDALRPFDLGQTTPPVGPTNTLSQVFFSADESMLFAAVKGDPAANKTGFFASFPVQAAQGGGPSSCTGRRHVGHATKKNASVSVAKEGQRSTPEGTAVLFGSQSIPGTSNVFVTDASFGAAVLAVDPATGQATTVGKGVVEGQAATCWATISQKTGTAFVTDVAMNRLVEMRLEDARVVSVLDLSGNGDRGLIDLRAGGNFIYALSPGNGTTEAAITVVDVSGGSGSAAMVQHFGLRGVAGPSAMGMAVLV</sequence>
<evidence type="ECO:0000256" key="1">
    <source>
        <dbReference type="SAM" id="MobiDB-lite"/>
    </source>
</evidence>
<dbReference type="Gene3D" id="2.130.10.10">
    <property type="entry name" value="YVTN repeat-like/Quinoprotein amine dehydrogenase"/>
    <property type="match status" value="1"/>
</dbReference>
<dbReference type="EMBL" id="JAHCVI010000001">
    <property type="protein sequence ID" value="KAG7293652.1"/>
    <property type="molecule type" value="Genomic_DNA"/>
</dbReference>
<evidence type="ECO:0000313" key="3">
    <source>
        <dbReference type="Proteomes" id="UP001197093"/>
    </source>
</evidence>
<protein>
    <recommendedName>
        <fullName evidence="4">3-carboxymuconate cyclase</fullName>
    </recommendedName>
</protein>
<proteinExistence type="predicted"/>
<gene>
    <name evidence="2" type="ORF">NEMBOFW57_003707</name>
</gene>
<dbReference type="InterPro" id="IPR015943">
    <property type="entry name" value="WD40/YVTN_repeat-like_dom_sf"/>
</dbReference>
<dbReference type="AlphaFoldDB" id="A0AAD4F5S4"/>
<keyword evidence="3" id="KW-1185">Reference proteome</keyword>
<evidence type="ECO:0000313" key="2">
    <source>
        <dbReference type="EMBL" id="KAG7293652.1"/>
    </source>
</evidence>
<feature type="region of interest" description="Disordered" evidence="1">
    <location>
        <begin position="219"/>
        <end position="248"/>
    </location>
</feature>
<accession>A0AAD4F5S4</accession>
<evidence type="ECO:0008006" key="4">
    <source>
        <dbReference type="Google" id="ProtNLM"/>
    </source>
</evidence>
<reference evidence="2" key="1">
    <citation type="submission" date="2023-02" db="EMBL/GenBank/DDBJ databases">
        <authorList>
            <person name="Palmer J.M."/>
        </authorList>
    </citation>
    <scope>NUCLEOTIDE SEQUENCE</scope>
    <source>
        <strain evidence="2">FW57</strain>
    </source>
</reference>
<feature type="compositionally biased region" description="Basic residues" evidence="1">
    <location>
        <begin position="226"/>
        <end position="235"/>
    </location>
</feature>
<name>A0AAD4F5S4_9PEZI</name>